<feature type="domain" description="Tf2-1-like SH3-like" evidence="2">
    <location>
        <begin position="358"/>
        <end position="422"/>
    </location>
</feature>
<feature type="domain" description="Integrase zinc-binding" evidence="1">
    <location>
        <begin position="102"/>
        <end position="156"/>
    </location>
</feature>
<dbReference type="InterPro" id="IPR041588">
    <property type="entry name" value="Integrase_H2C2"/>
</dbReference>
<dbReference type="InterPro" id="IPR056924">
    <property type="entry name" value="SH3_Tf2-1"/>
</dbReference>
<sequence length="483" mass="55943">MYGGERAREAFRYEGKVVQCSVLPLLRTKRLCGPIVMRLTKVFGCGLNATRTQILEAQERSCKGSQSSNRRVLRGLDAQFESKENGAIHFVGRIWVPSTGGLRKVIMDEAHASRYSVHPGADKMYYDLRDVYWWPGMRRDIAEYVNRCLTCLKVKAEHQKPSGPASNNQKSLKLTKSAHFLPIREDYKTEKLARIYINEIVTKHGVPVSIISDRDGRFASHFWQVLQEALGTQVFMIRISILRLMARGERYHSNLGRHALHVLWILVELVYSLPLVEFSYNNSYHKSIKCSPFEALYGRKCRSPVIWNEVGESQLIGPELVQETTEKIVQIRERLKTARSRQKCYADRRRKPLEFQVGDRVLLRVSPWKGVVRFGKRGKLAPRFVGPFEIVERIGPVAYRLRLPQELSCIHDVFHVSNLKKCLAESDIQIPLEEIRVNDKVYFIEEPVEIMDRQIKKLKRSRIPIVKVRWDSRRGAEFRLGNE</sequence>
<dbReference type="PANTHER" id="PTHR45835:SF99">
    <property type="entry name" value="CHROMO DOMAIN-CONTAINING PROTEIN-RELATED"/>
    <property type="match status" value="1"/>
</dbReference>
<keyword evidence="3" id="KW-0695">RNA-directed DNA polymerase</keyword>
<dbReference type="Pfam" id="PF24626">
    <property type="entry name" value="SH3_Tf2-1"/>
    <property type="match status" value="1"/>
</dbReference>
<dbReference type="Gene3D" id="3.30.420.10">
    <property type="entry name" value="Ribonuclease H-like superfamily/Ribonuclease H"/>
    <property type="match status" value="1"/>
</dbReference>
<keyword evidence="3" id="KW-0808">Transferase</keyword>
<evidence type="ECO:0000259" key="2">
    <source>
        <dbReference type="Pfam" id="PF24626"/>
    </source>
</evidence>
<protein>
    <submittedName>
        <fullName evidence="3">Reverse transcriptase domain-containing protein</fullName>
    </submittedName>
</protein>
<evidence type="ECO:0000313" key="3">
    <source>
        <dbReference type="EMBL" id="GJS85493.1"/>
    </source>
</evidence>
<reference evidence="3" key="2">
    <citation type="submission" date="2022-01" db="EMBL/GenBank/DDBJ databases">
        <authorList>
            <person name="Yamashiro T."/>
            <person name="Shiraishi A."/>
            <person name="Satake H."/>
            <person name="Nakayama K."/>
        </authorList>
    </citation>
    <scope>NUCLEOTIDE SEQUENCE</scope>
</reference>
<dbReference type="Gene3D" id="1.10.340.70">
    <property type="match status" value="1"/>
</dbReference>
<dbReference type="SUPFAM" id="SSF53098">
    <property type="entry name" value="Ribonuclease H-like"/>
    <property type="match status" value="1"/>
</dbReference>
<evidence type="ECO:0000259" key="1">
    <source>
        <dbReference type="Pfam" id="PF17921"/>
    </source>
</evidence>
<accession>A0ABQ4Z9E2</accession>
<gene>
    <name evidence="3" type="ORF">Tco_0752034</name>
</gene>
<name>A0ABQ4Z9E2_9ASTR</name>
<dbReference type="InterPro" id="IPR036397">
    <property type="entry name" value="RNaseH_sf"/>
</dbReference>
<dbReference type="Proteomes" id="UP001151760">
    <property type="component" value="Unassembled WGS sequence"/>
</dbReference>
<dbReference type="Pfam" id="PF17921">
    <property type="entry name" value="Integrase_H2C2"/>
    <property type="match status" value="1"/>
</dbReference>
<keyword evidence="3" id="KW-0548">Nucleotidyltransferase</keyword>
<dbReference type="EMBL" id="BQNB010011053">
    <property type="protein sequence ID" value="GJS85493.1"/>
    <property type="molecule type" value="Genomic_DNA"/>
</dbReference>
<reference evidence="3" key="1">
    <citation type="journal article" date="2022" name="Int. J. Mol. Sci.">
        <title>Draft Genome of Tanacetum Coccineum: Genomic Comparison of Closely Related Tanacetum-Family Plants.</title>
        <authorList>
            <person name="Yamashiro T."/>
            <person name="Shiraishi A."/>
            <person name="Nakayama K."/>
            <person name="Satake H."/>
        </authorList>
    </citation>
    <scope>NUCLEOTIDE SEQUENCE</scope>
</reference>
<keyword evidence="4" id="KW-1185">Reference proteome</keyword>
<dbReference type="PANTHER" id="PTHR45835">
    <property type="entry name" value="YALI0A06105P"/>
    <property type="match status" value="1"/>
</dbReference>
<evidence type="ECO:0000313" key="4">
    <source>
        <dbReference type="Proteomes" id="UP001151760"/>
    </source>
</evidence>
<dbReference type="InterPro" id="IPR012337">
    <property type="entry name" value="RNaseH-like_sf"/>
</dbReference>
<proteinExistence type="predicted"/>
<dbReference type="GO" id="GO:0003964">
    <property type="term" value="F:RNA-directed DNA polymerase activity"/>
    <property type="evidence" value="ECO:0007669"/>
    <property type="project" value="UniProtKB-KW"/>
</dbReference>
<comment type="caution">
    <text evidence="3">The sequence shown here is derived from an EMBL/GenBank/DDBJ whole genome shotgun (WGS) entry which is preliminary data.</text>
</comment>
<organism evidence="3 4">
    <name type="scientific">Tanacetum coccineum</name>
    <dbReference type="NCBI Taxonomy" id="301880"/>
    <lineage>
        <taxon>Eukaryota</taxon>
        <taxon>Viridiplantae</taxon>
        <taxon>Streptophyta</taxon>
        <taxon>Embryophyta</taxon>
        <taxon>Tracheophyta</taxon>
        <taxon>Spermatophyta</taxon>
        <taxon>Magnoliopsida</taxon>
        <taxon>eudicotyledons</taxon>
        <taxon>Gunneridae</taxon>
        <taxon>Pentapetalae</taxon>
        <taxon>asterids</taxon>
        <taxon>campanulids</taxon>
        <taxon>Asterales</taxon>
        <taxon>Asteraceae</taxon>
        <taxon>Asteroideae</taxon>
        <taxon>Anthemideae</taxon>
        <taxon>Anthemidinae</taxon>
        <taxon>Tanacetum</taxon>
    </lineage>
</organism>